<keyword evidence="3" id="KW-1185">Reference proteome</keyword>
<dbReference type="InterPro" id="IPR050508">
    <property type="entry name" value="Methyltransf_Superfamily"/>
</dbReference>
<evidence type="ECO:0000313" key="3">
    <source>
        <dbReference type="Proteomes" id="UP000321548"/>
    </source>
</evidence>
<organism evidence="2 3">
    <name type="scientific">Zeimonas arvi</name>
    <dbReference type="NCBI Taxonomy" id="2498847"/>
    <lineage>
        <taxon>Bacteria</taxon>
        <taxon>Pseudomonadati</taxon>
        <taxon>Pseudomonadota</taxon>
        <taxon>Betaproteobacteria</taxon>
        <taxon>Burkholderiales</taxon>
        <taxon>Burkholderiaceae</taxon>
        <taxon>Zeimonas</taxon>
    </lineage>
</organism>
<gene>
    <name evidence="2" type="ORF">FHP08_00175</name>
</gene>
<dbReference type="GO" id="GO:0008168">
    <property type="term" value="F:methyltransferase activity"/>
    <property type="evidence" value="ECO:0007669"/>
    <property type="project" value="UniProtKB-KW"/>
</dbReference>
<dbReference type="Pfam" id="PF13649">
    <property type="entry name" value="Methyltransf_25"/>
    <property type="match status" value="1"/>
</dbReference>
<feature type="domain" description="Methyltransferase" evidence="1">
    <location>
        <begin position="44"/>
        <end position="135"/>
    </location>
</feature>
<accession>A0A5C8P3X0</accession>
<protein>
    <submittedName>
        <fullName evidence="2">Methyltransferase domain-containing protein</fullName>
    </submittedName>
</protein>
<keyword evidence="2" id="KW-0489">Methyltransferase</keyword>
<reference evidence="2 3" key="1">
    <citation type="submission" date="2019-06" db="EMBL/GenBank/DDBJ databases">
        <title>Quisquiliibacterium sp. nov., isolated from a maize field.</title>
        <authorList>
            <person name="Lin S.-Y."/>
            <person name="Tsai C.-F."/>
            <person name="Young C.-C."/>
        </authorList>
    </citation>
    <scope>NUCLEOTIDE SEQUENCE [LARGE SCALE GENOMIC DNA]</scope>
    <source>
        <strain evidence="2 3">CC-CFT501</strain>
    </source>
</reference>
<dbReference type="PANTHER" id="PTHR42912">
    <property type="entry name" value="METHYLTRANSFERASE"/>
    <property type="match status" value="1"/>
</dbReference>
<dbReference type="InterPro" id="IPR041698">
    <property type="entry name" value="Methyltransf_25"/>
</dbReference>
<name>A0A5C8P3X0_9BURK</name>
<dbReference type="AlphaFoldDB" id="A0A5C8P3X0"/>
<evidence type="ECO:0000313" key="2">
    <source>
        <dbReference type="EMBL" id="TXL68159.1"/>
    </source>
</evidence>
<sequence>MPDSMLKAQIESASAYERLFVPALFGQWAPRVANAAGIAAGDRVLDVACGTGVLAREAAQRAGPHGKVTGVDPAAGMLAVAARLAPSIEWREGAAEALPFPDEAFDVVVSQFGLMLFADRGLAVREMQRVLAPGGRLAVAVWNEIGSNPAYKDEAALLEEIAGRRAADAIRSPFSLGDRDRLAALFVAAGMTKVTVDTLEGKARFPDIRTMVEADLRGWLPVTGVVLAEDEIAEVLVGAEQALASYRAPDGTVAFAVSAHLLTGRKSHDTESATAA</sequence>
<dbReference type="CDD" id="cd02440">
    <property type="entry name" value="AdoMet_MTases"/>
    <property type="match status" value="1"/>
</dbReference>
<dbReference type="RefSeq" id="WP_147702300.1">
    <property type="nucleotide sequence ID" value="NZ_VDUY01000001.1"/>
</dbReference>
<dbReference type="Proteomes" id="UP000321548">
    <property type="component" value="Unassembled WGS sequence"/>
</dbReference>
<dbReference type="PANTHER" id="PTHR42912:SF80">
    <property type="entry name" value="METHYLTRANSFERASE DOMAIN-CONTAINING PROTEIN"/>
    <property type="match status" value="1"/>
</dbReference>
<evidence type="ECO:0000259" key="1">
    <source>
        <dbReference type="Pfam" id="PF13649"/>
    </source>
</evidence>
<dbReference type="Gene3D" id="3.40.50.150">
    <property type="entry name" value="Vaccinia Virus protein VP39"/>
    <property type="match status" value="1"/>
</dbReference>
<dbReference type="SUPFAM" id="SSF53335">
    <property type="entry name" value="S-adenosyl-L-methionine-dependent methyltransferases"/>
    <property type="match status" value="1"/>
</dbReference>
<dbReference type="InterPro" id="IPR029063">
    <property type="entry name" value="SAM-dependent_MTases_sf"/>
</dbReference>
<proteinExistence type="predicted"/>
<comment type="caution">
    <text evidence="2">The sequence shown here is derived from an EMBL/GenBank/DDBJ whole genome shotgun (WGS) entry which is preliminary data.</text>
</comment>
<dbReference type="EMBL" id="VDUY01000001">
    <property type="protein sequence ID" value="TXL68159.1"/>
    <property type="molecule type" value="Genomic_DNA"/>
</dbReference>
<dbReference type="GO" id="GO:0032259">
    <property type="term" value="P:methylation"/>
    <property type="evidence" value="ECO:0007669"/>
    <property type="project" value="UniProtKB-KW"/>
</dbReference>
<keyword evidence="2" id="KW-0808">Transferase</keyword>
<dbReference type="OrthoDB" id="529208at2"/>